<feature type="region of interest" description="Disordered" evidence="10">
    <location>
        <begin position="319"/>
        <end position="342"/>
    </location>
</feature>
<dbReference type="PANTHER" id="PTHR47428">
    <property type="entry name" value="REGULATORY PROTEIN MIG1-RELATED"/>
    <property type="match status" value="1"/>
</dbReference>
<reference evidence="12 13" key="1">
    <citation type="journal article" name="Sci. Rep.">
        <title>Genome-scale phylogenetic analyses confirm Olpidium as the closest living zoosporic fungus to the non-flagellated, terrestrial fungi.</title>
        <authorList>
            <person name="Chang Y."/>
            <person name="Rochon D."/>
            <person name="Sekimoto S."/>
            <person name="Wang Y."/>
            <person name="Chovatia M."/>
            <person name="Sandor L."/>
            <person name="Salamov A."/>
            <person name="Grigoriev I.V."/>
            <person name="Stajich J.E."/>
            <person name="Spatafora J.W."/>
        </authorList>
    </citation>
    <scope>NUCLEOTIDE SEQUENCE [LARGE SCALE GENOMIC DNA]</scope>
    <source>
        <strain evidence="12">S191</strain>
    </source>
</reference>
<feature type="domain" description="C2H2-type" evidence="11">
    <location>
        <begin position="187"/>
        <end position="216"/>
    </location>
</feature>
<keyword evidence="13" id="KW-1185">Reference proteome</keyword>
<dbReference type="AlphaFoldDB" id="A0A8H7ZNV8"/>
<keyword evidence="6" id="KW-0805">Transcription regulation</keyword>
<dbReference type="PROSITE" id="PS00028">
    <property type="entry name" value="ZINC_FINGER_C2H2_1"/>
    <property type="match status" value="2"/>
</dbReference>
<feature type="non-terminal residue" evidence="12">
    <location>
        <position position="1"/>
    </location>
</feature>
<keyword evidence="5" id="KW-0862">Zinc</keyword>
<dbReference type="Pfam" id="PF00096">
    <property type="entry name" value="zf-C2H2"/>
    <property type="match status" value="1"/>
</dbReference>
<name>A0A8H7ZNV8_9FUNG</name>
<proteinExistence type="predicted"/>
<feature type="domain" description="C2H2-type" evidence="11">
    <location>
        <begin position="159"/>
        <end position="186"/>
    </location>
</feature>
<evidence type="ECO:0000256" key="7">
    <source>
        <dbReference type="ARBA" id="ARBA00023163"/>
    </source>
</evidence>
<protein>
    <recommendedName>
        <fullName evidence="11">C2H2-type domain-containing protein</fullName>
    </recommendedName>
</protein>
<dbReference type="FunFam" id="3.30.160.60:FF:001498">
    <property type="entry name" value="Zinc finger protein 404"/>
    <property type="match status" value="1"/>
</dbReference>
<evidence type="ECO:0000256" key="5">
    <source>
        <dbReference type="ARBA" id="ARBA00022833"/>
    </source>
</evidence>
<evidence type="ECO:0000313" key="12">
    <source>
        <dbReference type="EMBL" id="KAG5456791.1"/>
    </source>
</evidence>
<dbReference type="GO" id="GO:0005737">
    <property type="term" value="C:cytoplasm"/>
    <property type="evidence" value="ECO:0007669"/>
    <property type="project" value="TreeGrafter"/>
</dbReference>
<feature type="region of interest" description="Disordered" evidence="10">
    <location>
        <begin position="468"/>
        <end position="498"/>
    </location>
</feature>
<feature type="compositionally biased region" description="Low complexity" evidence="10">
    <location>
        <begin position="59"/>
        <end position="70"/>
    </location>
</feature>
<evidence type="ECO:0000259" key="11">
    <source>
        <dbReference type="PROSITE" id="PS50157"/>
    </source>
</evidence>
<dbReference type="InterPro" id="IPR051007">
    <property type="entry name" value="creA/MIG_C2H2-ZnF"/>
</dbReference>
<evidence type="ECO:0000256" key="8">
    <source>
        <dbReference type="ARBA" id="ARBA00023242"/>
    </source>
</evidence>
<evidence type="ECO:0000256" key="6">
    <source>
        <dbReference type="ARBA" id="ARBA00023015"/>
    </source>
</evidence>
<comment type="caution">
    <text evidence="12">The sequence shown here is derived from an EMBL/GenBank/DDBJ whole genome shotgun (WGS) entry which is preliminary data.</text>
</comment>
<dbReference type="PROSITE" id="PS50157">
    <property type="entry name" value="ZINC_FINGER_C2H2_2"/>
    <property type="match status" value="2"/>
</dbReference>
<keyword evidence="4 9" id="KW-0863">Zinc-finger</keyword>
<feature type="region of interest" description="Disordered" evidence="10">
    <location>
        <begin position="134"/>
        <end position="154"/>
    </location>
</feature>
<feature type="compositionally biased region" description="Pro residues" evidence="10">
    <location>
        <begin position="89"/>
        <end position="99"/>
    </location>
</feature>
<dbReference type="EMBL" id="JAEFCI010011151">
    <property type="protein sequence ID" value="KAG5456791.1"/>
    <property type="molecule type" value="Genomic_DNA"/>
</dbReference>
<evidence type="ECO:0000256" key="1">
    <source>
        <dbReference type="ARBA" id="ARBA00004123"/>
    </source>
</evidence>
<feature type="compositionally biased region" description="Low complexity" evidence="10">
    <location>
        <begin position="478"/>
        <end position="491"/>
    </location>
</feature>
<dbReference type="SMART" id="SM00355">
    <property type="entry name" value="ZnF_C2H2"/>
    <property type="match status" value="2"/>
</dbReference>
<keyword evidence="7" id="KW-0804">Transcription</keyword>
<keyword evidence="8" id="KW-0539">Nucleus</keyword>
<keyword evidence="2" id="KW-0479">Metal-binding</keyword>
<evidence type="ECO:0000256" key="2">
    <source>
        <dbReference type="ARBA" id="ARBA00022723"/>
    </source>
</evidence>
<feature type="region of interest" description="Disordered" evidence="10">
    <location>
        <begin position="214"/>
        <end position="270"/>
    </location>
</feature>
<feature type="compositionally biased region" description="Gly residues" evidence="10">
    <location>
        <begin position="221"/>
        <end position="235"/>
    </location>
</feature>
<accession>A0A8H7ZNV8</accession>
<comment type="subcellular location">
    <subcellularLocation>
        <location evidence="1">Nucleus</location>
    </subcellularLocation>
</comment>
<evidence type="ECO:0000256" key="10">
    <source>
        <dbReference type="SAM" id="MobiDB-lite"/>
    </source>
</evidence>
<dbReference type="PANTHER" id="PTHR47428:SF1">
    <property type="entry name" value="REGULATORY PROTEIN MIG1-RELATED"/>
    <property type="match status" value="1"/>
</dbReference>
<feature type="region of interest" description="Disordered" evidence="10">
    <location>
        <begin position="1"/>
        <end position="103"/>
    </location>
</feature>
<evidence type="ECO:0000256" key="9">
    <source>
        <dbReference type="PROSITE-ProRule" id="PRU00042"/>
    </source>
</evidence>
<gene>
    <name evidence="12" type="ORF">BJ554DRAFT_3361</name>
</gene>
<dbReference type="GO" id="GO:0005634">
    <property type="term" value="C:nucleus"/>
    <property type="evidence" value="ECO:0007669"/>
    <property type="project" value="UniProtKB-SubCell"/>
</dbReference>
<dbReference type="Proteomes" id="UP000673691">
    <property type="component" value="Unassembled WGS sequence"/>
</dbReference>
<sequence length="498" mass="51588">PHLIRIRRGAPQGPPPAPLPDPDRAAKRQKGAPPRRPGRVEGGPQCIKDAPGPPGWFGRPALRLPASASASPPPGLPRPPRRTNAASPRPAPPSPPSPQSGPCSAAGFALFHLRPLPAGARFGQRRSMSLFRVERPPPSPAAAAAAAAGGPGGGTARPYECRLCRRTFHRLAHLTRHAKTHTGERPHRCTFAGCDRRFSRSDELVRHTRIHTNPCRRGGWRDGGGGGGGSGGVGPPGRCPGPNMYLSSPVALHPPRAPSATPLSPPSPLPQPPPLQSACVCCRTPPPPESACVCCRTPPPSPPELKFVAVRFPPRAARAAAAAAARSSPPPPPSRPPADAPRRPALRAVLRGPGTAAAAAAAEPDGVEGDLAARAARLAAGRTMDAPSNHVAAAAGVSRLLSGPLSLSLSLSLCLSPPCACLCIHTPHHCPSAPRPSRDPRIVPLSTAEIPPHFPTFFTYIALTHTRPLPGSGTQPKSNSAADAAAHYASSPRRVTLK</sequence>
<dbReference type="GO" id="GO:0008270">
    <property type="term" value="F:zinc ion binding"/>
    <property type="evidence" value="ECO:0007669"/>
    <property type="project" value="UniProtKB-KW"/>
</dbReference>
<dbReference type="GO" id="GO:0000978">
    <property type="term" value="F:RNA polymerase II cis-regulatory region sequence-specific DNA binding"/>
    <property type="evidence" value="ECO:0007669"/>
    <property type="project" value="TreeGrafter"/>
</dbReference>
<dbReference type="InterPro" id="IPR036236">
    <property type="entry name" value="Znf_C2H2_sf"/>
</dbReference>
<dbReference type="InterPro" id="IPR013087">
    <property type="entry name" value="Znf_C2H2_type"/>
</dbReference>
<dbReference type="FunFam" id="3.30.160.60:FF:000125">
    <property type="entry name" value="Putative zinc finger protein 143"/>
    <property type="match status" value="1"/>
</dbReference>
<organism evidence="12 13">
    <name type="scientific">Olpidium bornovanus</name>
    <dbReference type="NCBI Taxonomy" id="278681"/>
    <lineage>
        <taxon>Eukaryota</taxon>
        <taxon>Fungi</taxon>
        <taxon>Fungi incertae sedis</taxon>
        <taxon>Olpidiomycota</taxon>
        <taxon>Olpidiomycotina</taxon>
        <taxon>Olpidiomycetes</taxon>
        <taxon>Olpidiales</taxon>
        <taxon>Olpidiaceae</taxon>
        <taxon>Olpidium</taxon>
    </lineage>
</organism>
<dbReference type="GO" id="GO:0000433">
    <property type="term" value="P:carbon catabolite repression of transcription from RNA polymerase II promoter by glucose"/>
    <property type="evidence" value="ECO:0007669"/>
    <property type="project" value="TreeGrafter"/>
</dbReference>
<dbReference type="Gene3D" id="3.30.160.60">
    <property type="entry name" value="Classic Zinc Finger"/>
    <property type="match status" value="2"/>
</dbReference>
<dbReference type="OrthoDB" id="654211at2759"/>
<evidence type="ECO:0000256" key="4">
    <source>
        <dbReference type="ARBA" id="ARBA00022771"/>
    </source>
</evidence>
<dbReference type="SUPFAM" id="SSF57667">
    <property type="entry name" value="beta-beta-alpha zinc fingers"/>
    <property type="match status" value="1"/>
</dbReference>
<evidence type="ECO:0000313" key="13">
    <source>
        <dbReference type="Proteomes" id="UP000673691"/>
    </source>
</evidence>
<keyword evidence="3" id="KW-0677">Repeat</keyword>
<feature type="compositionally biased region" description="Pro residues" evidence="10">
    <location>
        <begin position="328"/>
        <end position="339"/>
    </location>
</feature>
<evidence type="ECO:0000256" key="3">
    <source>
        <dbReference type="ARBA" id="ARBA00022737"/>
    </source>
</evidence>